<dbReference type="InterPro" id="IPR000845">
    <property type="entry name" value="Nucleoside_phosphorylase_d"/>
</dbReference>
<gene>
    <name evidence="2" type="ORF">CUN60_01005</name>
</gene>
<protein>
    <submittedName>
        <fullName evidence="2">Uridine phosphorylase</fullName>
    </submittedName>
</protein>
<feature type="domain" description="Nucleoside phosphorylase" evidence="1">
    <location>
        <begin position="30"/>
        <end position="220"/>
    </location>
</feature>
<reference evidence="3" key="1">
    <citation type="submission" date="2017-11" db="EMBL/GenBank/DDBJ databases">
        <authorList>
            <person name="Chan K.G."/>
            <person name="Lee L.S."/>
        </authorList>
    </citation>
    <scope>NUCLEOTIDE SEQUENCE [LARGE SCALE GENOMIC DNA]</scope>
    <source>
        <strain evidence="3">DSM 100970</strain>
    </source>
</reference>
<dbReference type="InterPro" id="IPR035994">
    <property type="entry name" value="Nucleoside_phosphorylase_sf"/>
</dbReference>
<evidence type="ECO:0000313" key="3">
    <source>
        <dbReference type="Proteomes" id="UP000236655"/>
    </source>
</evidence>
<dbReference type="GO" id="GO:0006152">
    <property type="term" value="P:purine nucleoside catabolic process"/>
    <property type="evidence" value="ECO:0007669"/>
    <property type="project" value="TreeGrafter"/>
</dbReference>
<organism evidence="2 3">
    <name type="scientific">Aquella oligotrophica</name>
    <dbReference type="NCBI Taxonomy" id="2067065"/>
    <lineage>
        <taxon>Bacteria</taxon>
        <taxon>Pseudomonadati</taxon>
        <taxon>Pseudomonadota</taxon>
        <taxon>Betaproteobacteria</taxon>
        <taxon>Neisseriales</taxon>
        <taxon>Neisseriaceae</taxon>
        <taxon>Aquella</taxon>
    </lineage>
</organism>
<evidence type="ECO:0000313" key="2">
    <source>
        <dbReference type="EMBL" id="AUR50938.1"/>
    </source>
</evidence>
<dbReference type="AlphaFoldDB" id="A0A2I7N3A6"/>
<dbReference type="PANTHER" id="PTHR43691:SF2">
    <property type="entry name" value="PURINE NUCLEOSIDE PHOSPHORYLASE DEOD-TYPE"/>
    <property type="match status" value="1"/>
</dbReference>
<keyword evidence="3" id="KW-1185">Reference proteome</keyword>
<dbReference type="SUPFAM" id="SSF53167">
    <property type="entry name" value="Purine and uridine phosphorylases"/>
    <property type="match status" value="1"/>
</dbReference>
<dbReference type="Pfam" id="PF01048">
    <property type="entry name" value="PNP_UDP_1"/>
    <property type="match status" value="1"/>
</dbReference>
<sequence length="273" mass="29940">MQTIDFATFEPHHIHACREDFLGNGDVGRYVFIPGSNDRAQSIADKYFTNVVVRQSKRGHHLYLGDMEINGKTFKVASISTGMGTPSVDLILSELIILGAKRFLRVGTAGSMQPDVRVGDVVFATASVRDESTSVNYVPYQFPAVASLDFTCVANNVRKEVDYRVRMGVVHTKDSLFAREFLCGPSGQDSISFVNKMKAYGVMATEMESSHIFVLSKIYAKLLGYSIKSGCVLGVIGDDDPFSNDKEAQDLAIQNAVDFGVRLIKNMAAEEVA</sequence>
<dbReference type="PANTHER" id="PTHR43691">
    <property type="entry name" value="URIDINE PHOSPHORYLASE"/>
    <property type="match status" value="1"/>
</dbReference>
<dbReference type="EMBL" id="CP024847">
    <property type="protein sequence ID" value="AUR50938.1"/>
    <property type="molecule type" value="Genomic_DNA"/>
</dbReference>
<name>A0A2I7N3A6_9NEIS</name>
<dbReference type="Gene3D" id="3.40.50.1580">
    <property type="entry name" value="Nucleoside phosphorylase domain"/>
    <property type="match status" value="1"/>
</dbReference>
<dbReference type="KEGG" id="nba:CUN60_01005"/>
<dbReference type="Proteomes" id="UP000236655">
    <property type="component" value="Chromosome"/>
</dbReference>
<proteinExistence type="predicted"/>
<dbReference type="GO" id="GO:0005829">
    <property type="term" value="C:cytosol"/>
    <property type="evidence" value="ECO:0007669"/>
    <property type="project" value="TreeGrafter"/>
</dbReference>
<evidence type="ECO:0000259" key="1">
    <source>
        <dbReference type="Pfam" id="PF01048"/>
    </source>
</evidence>
<dbReference type="OrthoDB" id="9782889at2"/>
<dbReference type="GO" id="GO:0004731">
    <property type="term" value="F:purine-nucleoside phosphorylase activity"/>
    <property type="evidence" value="ECO:0007669"/>
    <property type="project" value="TreeGrafter"/>
</dbReference>
<accession>A0A2I7N3A6</accession>
<dbReference type="RefSeq" id="WP_102950238.1">
    <property type="nucleotide sequence ID" value="NZ_CP024847.1"/>
</dbReference>